<feature type="compositionally biased region" description="Acidic residues" evidence="13">
    <location>
        <begin position="293"/>
        <end position="303"/>
    </location>
</feature>
<name>A0ABD3XD35_SINWO</name>
<dbReference type="PROSITE" id="PS50011">
    <property type="entry name" value="PROTEIN_KINASE_DOM"/>
    <property type="match status" value="1"/>
</dbReference>
<comment type="catalytic activity">
    <reaction evidence="7">
        <text>L-seryl-[protein] + ATP = O-phospho-L-seryl-[protein] + ADP + H(+)</text>
        <dbReference type="Rhea" id="RHEA:17989"/>
        <dbReference type="Rhea" id="RHEA-COMP:9863"/>
        <dbReference type="Rhea" id="RHEA-COMP:11604"/>
        <dbReference type="ChEBI" id="CHEBI:15378"/>
        <dbReference type="ChEBI" id="CHEBI:29999"/>
        <dbReference type="ChEBI" id="CHEBI:30616"/>
        <dbReference type="ChEBI" id="CHEBI:83421"/>
        <dbReference type="ChEBI" id="CHEBI:456216"/>
        <dbReference type="EC" id="2.7.11.1"/>
    </reaction>
</comment>
<organism evidence="15 16">
    <name type="scientific">Sinanodonta woodiana</name>
    <name type="common">Chinese pond mussel</name>
    <name type="synonym">Anodonta woodiana</name>
    <dbReference type="NCBI Taxonomy" id="1069815"/>
    <lineage>
        <taxon>Eukaryota</taxon>
        <taxon>Metazoa</taxon>
        <taxon>Spiralia</taxon>
        <taxon>Lophotrochozoa</taxon>
        <taxon>Mollusca</taxon>
        <taxon>Bivalvia</taxon>
        <taxon>Autobranchia</taxon>
        <taxon>Heteroconchia</taxon>
        <taxon>Palaeoheterodonta</taxon>
        <taxon>Unionida</taxon>
        <taxon>Unionoidea</taxon>
        <taxon>Unionidae</taxon>
        <taxon>Unioninae</taxon>
        <taxon>Sinanodonta</taxon>
    </lineage>
</organism>
<feature type="compositionally biased region" description="Low complexity" evidence="13">
    <location>
        <begin position="385"/>
        <end position="404"/>
    </location>
</feature>
<dbReference type="SMART" id="SM00220">
    <property type="entry name" value="S_TKc"/>
    <property type="match status" value="1"/>
</dbReference>
<feature type="active site" description="Proton acceptor" evidence="8">
    <location>
        <position position="115"/>
    </location>
</feature>
<comment type="catalytic activity">
    <reaction evidence="6">
        <text>L-threonyl-[protein] + ATP = O-phospho-L-threonyl-[protein] + ADP + H(+)</text>
        <dbReference type="Rhea" id="RHEA:46608"/>
        <dbReference type="Rhea" id="RHEA-COMP:11060"/>
        <dbReference type="Rhea" id="RHEA-COMP:11605"/>
        <dbReference type="ChEBI" id="CHEBI:15378"/>
        <dbReference type="ChEBI" id="CHEBI:30013"/>
        <dbReference type="ChEBI" id="CHEBI:30616"/>
        <dbReference type="ChEBI" id="CHEBI:61977"/>
        <dbReference type="ChEBI" id="CHEBI:456216"/>
        <dbReference type="EC" id="2.7.11.1"/>
    </reaction>
</comment>
<feature type="region of interest" description="Disordered" evidence="13">
    <location>
        <begin position="283"/>
        <end position="436"/>
    </location>
</feature>
<feature type="cross-link" description="Glycyl lysine isopeptide (Lys-Gly) (interchain with G-Cter in SUMO2)" evidence="10">
    <location>
        <position position="117"/>
    </location>
</feature>
<evidence type="ECO:0000256" key="13">
    <source>
        <dbReference type="SAM" id="MobiDB-lite"/>
    </source>
</evidence>
<evidence type="ECO:0000256" key="11">
    <source>
        <dbReference type="PROSITE-ProRule" id="PRU10141"/>
    </source>
</evidence>
<keyword evidence="5 9" id="KW-0067">ATP-binding</keyword>
<evidence type="ECO:0000259" key="14">
    <source>
        <dbReference type="PROSITE" id="PS50011"/>
    </source>
</evidence>
<feature type="binding site" evidence="9">
    <location>
        <position position="140"/>
    </location>
    <ligand>
        <name>ATP</name>
        <dbReference type="ChEBI" id="CHEBI:30616"/>
    </ligand>
</feature>
<feature type="domain" description="Protein kinase" evidence="14">
    <location>
        <begin position="28"/>
        <end position="258"/>
    </location>
</feature>
<dbReference type="Proteomes" id="UP001634394">
    <property type="component" value="Unassembled WGS sequence"/>
</dbReference>
<comment type="similarity">
    <text evidence="12">Belongs to the protein kinase superfamily.</text>
</comment>
<feature type="compositionally biased region" description="Polar residues" evidence="13">
    <location>
        <begin position="344"/>
        <end position="384"/>
    </location>
</feature>
<dbReference type="AlphaFoldDB" id="A0ABD3XD35"/>
<feature type="compositionally biased region" description="Basic and acidic residues" evidence="13">
    <location>
        <begin position="304"/>
        <end position="319"/>
    </location>
</feature>
<accession>A0ABD3XD35</accession>
<dbReference type="InterPro" id="IPR017441">
    <property type="entry name" value="Protein_kinase_ATP_BS"/>
</dbReference>
<comment type="caution">
    <text evidence="15">The sequence shown here is derived from an EMBL/GenBank/DDBJ whole genome shotgun (WGS) entry which is preliminary data.</text>
</comment>
<evidence type="ECO:0000256" key="3">
    <source>
        <dbReference type="ARBA" id="ARBA00022741"/>
    </source>
</evidence>
<evidence type="ECO:0000256" key="9">
    <source>
        <dbReference type="PIRSR" id="PIRSR630616-2"/>
    </source>
</evidence>
<feature type="compositionally biased region" description="Polar residues" evidence="13">
    <location>
        <begin position="406"/>
        <end position="426"/>
    </location>
</feature>
<feature type="binding site" evidence="9">
    <location>
        <begin position="119"/>
        <end position="120"/>
    </location>
    <ligand>
        <name>ATP</name>
        <dbReference type="ChEBI" id="CHEBI:30616"/>
    </ligand>
</feature>
<keyword evidence="16" id="KW-1185">Reference proteome</keyword>
<keyword evidence="2" id="KW-0808">Transferase</keyword>
<dbReference type="InterPro" id="IPR030616">
    <property type="entry name" value="Aur-like"/>
</dbReference>
<dbReference type="Pfam" id="PF00069">
    <property type="entry name" value="Pkinase"/>
    <property type="match status" value="1"/>
</dbReference>
<evidence type="ECO:0000256" key="1">
    <source>
        <dbReference type="ARBA" id="ARBA00022527"/>
    </source>
</evidence>
<evidence type="ECO:0000256" key="2">
    <source>
        <dbReference type="ARBA" id="ARBA00022679"/>
    </source>
</evidence>
<dbReference type="Gene3D" id="1.10.510.10">
    <property type="entry name" value="Transferase(Phosphotransferase) domain 1"/>
    <property type="match status" value="1"/>
</dbReference>
<evidence type="ECO:0000256" key="7">
    <source>
        <dbReference type="ARBA" id="ARBA00048679"/>
    </source>
</evidence>
<dbReference type="InterPro" id="IPR008271">
    <property type="entry name" value="Ser/Thr_kinase_AS"/>
</dbReference>
<dbReference type="InterPro" id="IPR000719">
    <property type="entry name" value="Prot_kinase_dom"/>
</dbReference>
<evidence type="ECO:0000256" key="4">
    <source>
        <dbReference type="ARBA" id="ARBA00022777"/>
    </source>
</evidence>
<dbReference type="PANTHER" id="PTHR24350">
    <property type="entry name" value="SERINE/THREONINE-PROTEIN KINASE IAL-RELATED"/>
    <property type="match status" value="1"/>
</dbReference>
<dbReference type="EMBL" id="JBJQND010000003">
    <property type="protein sequence ID" value="KAL3882835.1"/>
    <property type="molecule type" value="Genomic_DNA"/>
</dbReference>
<protein>
    <recommendedName>
        <fullName evidence="14">Protein kinase domain-containing protein</fullName>
    </recommendedName>
</protein>
<keyword evidence="3 9" id="KW-0547">Nucleotide-binding</keyword>
<dbReference type="GO" id="GO:0005524">
    <property type="term" value="F:ATP binding"/>
    <property type="evidence" value="ECO:0007669"/>
    <property type="project" value="UniProtKB-UniRule"/>
</dbReference>
<dbReference type="InterPro" id="IPR011009">
    <property type="entry name" value="Kinase-like_dom_sf"/>
</dbReference>
<dbReference type="Gene3D" id="3.30.200.20">
    <property type="entry name" value="Phosphorylase Kinase, domain 1"/>
    <property type="match status" value="1"/>
</dbReference>
<evidence type="ECO:0000313" key="15">
    <source>
        <dbReference type="EMBL" id="KAL3882835.1"/>
    </source>
</evidence>
<evidence type="ECO:0000256" key="10">
    <source>
        <dbReference type="PIRSR" id="PIRSR630616-3"/>
    </source>
</evidence>
<evidence type="ECO:0000256" key="6">
    <source>
        <dbReference type="ARBA" id="ARBA00047899"/>
    </source>
</evidence>
<proteinExistence type="inferred from homology"/>
<evidence type="ECO:0000313" key="16">
    <source>
        <dbReference type="Proteomes" id="UP001634394"/>
    </source>
</evidence>
<keyword evidence="4" id="KW-0418">Kinase</keyword>
<evidence type="ECO:0000256" key="5">
    <source>
        <dbReference type="ARBA" id="ARBA00022840"/>
    </source>
</evidence>
<gene>
    <name evidence="15" type="ORF">ACJMK2_029139</name>
</gene>
<dbReference type="GO" id="GO:0004674">
    <property type="term" value="F:protein serine/threonine kinase activity"/>
    <property type="evidence" value="ECO:0007669"/>
    <property type="project" value="UniProtKB-KW"/>
</dbReference>
<sequence length="436" mass="47888">MTTARKGSAEKGIPHMRLEDDSMIWDTYECGRKLGQGSFGKVYLAKHKSSGQQWAIKAVNKEKRMYLVMELCEGGELADALKEKKFFPEDEVKKITKKLASAITYLHKHDIVHRDLKLENILLSQNPHDPEDKLHIKVTDFGLSVVKGVGYENMMQDFCGTPNYMSPEIIDNKSYSQQCDIWAMGVIVFALLCGNFPFRSKDKDEDSLFELIKKGQLEFTDDAWNEVSADAKKCIEGMLKVDPAHRYAASEVLSHQWLTGVTRNSTNVLEMMKAWTDLKIKKDDGESSLTNGDIEDTFQEETTNDVRSERESTPSDHHTGSSQNGPEVKNDSSGRKGLGGVTGKPSSGRRSQASGPGSTTSKSAPNQKSTGISPKSTSIHNSAYSPGPSSARQSPASSSNPRSSVVGKQTPTQVPSRQTSISSSKASVKGKTQGKK</sequence>
<dbReference type="PROSITE" id="PS00107">
    <property type="entry name" value="PROTEIN_KINASE_ATP"/>
    <property type="match status" value="1"/>
</dbReference>
<evidence type="ECO:0000256" key="12">
    <source>
        <dbReference type="RuleBase" id="RU000304"/>
    </source>
</evidence>
<evidence type="ECO:0000256" key="8">
    <source>
        <dbReference type="PIRSR" id="PIRSR630616-1"/>
    </source>
</evidence>
<dbReference type="PROSITE" id="PS00108">
    <property type="entry name" value="PROTEIN_KINASE_ST"/>
    <property type="match status" value="1"/>
</dbReference>
<dbReference type="SUPFAM" id="SSF56112">
    <property type="entry name" value="Protein kinase-like (PK-like)"/>
    <property type="match status" value="1"/>
</dbReference>
<reference evidence="15 16" key="1">
    <citation type="submission" date="2024-11" db="EMBL/GenBank/DDBJ databases">
        <title>Chromosome-level genome assembly of the freshwater bivalve Anodonta woodiana.</title>
        <authorList>
            <person name="Chen X."/>
        </authorList>
    </citation>
    <scope>NUCLEOTIDE SEQUENCE [LARGE SCALE GENOMIC DNA]</scope>
    <source>
        <strain evidence="15">MN2024</strain>
        <tissue evidence="15">Gills</tissue>
    </source>
</reference>
<feature type="binding site" evidence="11">
    <location>
        <position position="57"/>
    </location>
    <ligand>
        <name>ATP</name>
        <dbReference type="ChEBI" id="CHEBI:30616"/>
    </ligand>
</feature>
<keyword evidence="1 12" id="KW-0723">Serine/threonine-protein kinase</keyword>